<evidence type="ECO:0000313" key="4">
    <source>
        <dbReference type="Proteomes" id="UP001253458"/>
    </source>
</evidence>
<sequence>MQIVPPADLSVVRVRTPYEDAPPQCEILRNGQASGCRVPGAVLEMAAQWQSFYLLFTTDDTPFEELLHIHLLDADLRLLDSATLGGIYATGSFSPLESAELDTFRFRFIGDTDWSVQVLPEPGFRIPLWSEPTGVSRPVGFTRHFIVRGQPQPEHT</sequence>
<accession>A0AAJ2C2N5</accession>
<comment type="caution">
    <text evidence="1">The sequence shown here is derived from an EMBL/GenBank/DDBJ whole genome shotgun (WGS) entry which is preliminary data.</text>
</comment>
<dbReference type="Proteomes" id="UP001253458">
    <property type="component" value="Unassembled WGS sequence"/>
</dbReference>
<dbReference type="EMBL" id="JAVDTL010000008">
    <property type="protein sequence ID" value="MDR6769015.1"/>
    <property type="molecule type" value="Genomic_DNA"/>
</dbReference>
<proteinExistence type="predicted"/>
<evidence type="ECO:0000313" key="1">
    <source>
        <dbReference type="EMBL" id="MDR6769015.1"/>
    </source>
</evidence>
<dbReference type="Proteomes" id="UP001249076">
    <property type="component" value="Unassembled WGS sequence"/>
</dbReference>
<dbReference type="EMBL" id="JAVDTS010000008">
    <property type="protein sequence ID" value="MDR6839392.1"/>
    <property type="molecule type" value="Genomic_DNA"/>
</dbReference>
<keyword evidence="3" id="KW-1185">Reference proteome</keyword>
<evidence type="ECO:0000313" key="3">
    <source>
        <dbReference type="Proteomes" id="UP001249076"/>
    </source>
</evidence>
<dbReference type="AlphaFoldDB" id="A0AAJ2C2N5"/>
<organism evidence="1 4">
    <name type="scientific">Acidovorax delafieldii</name>
    <name type="common">Pseudomonas delafieldii</name>
    <dbReference type="NCBI Taxonomy" id="47920"/>
    <lineage>
        <taxon>Bacteria</taxon>
        <taxon>Pseudomonadati</taxon>
        <taxon>Pseudomonadota</taxon>
        <taxon>Betaproteobacteria</taxon>
        <taxon>Burkholderiales</taxon>
        <taxon>Comamonadaceae</taxon>
        <taxon>Acidovorax</taxon>
    </lineage>
</organism>
<reference evidence="1 3" key="1">
    <citation type="submission" date="2023-07" db="EMBL/GenBank/DDBJ databases">
        <title>Sorghum-associated microbial communities from plants grown in Nebraska, USA.</title>
        <authorList>
            <person name="Schachtman D."/>
        </authorList>
    </citation>
    <scope>NUCLEOTIDE SEQUENCE</scope>
    <source>
        <strain evidence="2 3">BE105</strain>
        <strain evidence="1">BE69</strain>
    </source>
</reference>
<gene>
    <name evidence="1" type="ORF">J2W88_004323</name>
    <name evidence="2" type="ORF">J2W93_004260</name>
</gene>
<protein>
    <submittedName>
        <fullName evidence="1">Uncharacterized protein</fullName>
    </submittedName>
</protein>
<dbReference type="RefSeq" id="WP_209820474.1">
    <property type="nucleotide sequence ID" value="NZ_JAVDTL010000008.1"/>
</dbReference>
<evidence type="ECO:0000313" key="2">
    <source>
        <dbReference type="EMBL" id="MDR6839392.1"/>
    </source>
</evidence>
<name>A0AAJ2C2N5_ACIDE</name>